<evidence type="ECO:0000313" key="4">
    <source>
        <dbReference type="EMBL" id="ROT61517.1"/>
    </source>
</evidence>
<accession>A0A3R7MGX8</accession>
<dbReference type="GO" id="GO:0005768">
    <property type="term" value="C:endosome"/>
    <property type="evidence" value="ECO:0007669"/>
    <property type="project" value="TreeGrafter"/>
</dbReference>
<dbReference type="OrthoDB" id="2141925at2759"/>
<feature type="compositionally biased region" description="Pro residues" evidence="2">
    <location>
        <begin position="307"/>
        <end position="336"/>
    </location>
</feature>
<feature type="region of interest" description="Disordered" evidence="2">
    <location>
        <begin position="1"/>
        <end position="45"/>
    </location>
</feature>
<feature type="region of interest" description="Disordered" evidence="2">
    <location>
        <begin position="374"/>
        <end position="411"/>
    </location>
</feature>
<feature type="compositionally biased region" description="Pro residues" evidence="2">
    <location>
        <begin position="287"/>
        <end position="297"/>
    </location>
</feature>
<dbReference type="AlphaFoldDB" id="A0A3R7MGX8"/>
<evidence type="ECO:0000256" key="1">
    <source>
        <dbReference type="SAM" id="Coils"/>
    </source>
</evidence>
<dbReference type="Proteomes" id="UP000283509">
    <property type="component" value="Unassembled WGS sequence"/>
</dbReference>
<protein>
    <submittedName>
        <fullName evidence="4">ALG-2 interacting protein x</fullName>
    </submittedName>
</protein>
<dbReference type="PANTHER" id="PTHR23030:SF39">
    <property type="entry name" value="PROGRAMMED CELL DEATH 6-INTERACTING PROTEIN"/>
    <property type="match status" value="1"/>
</dbReference>
<keyword evidence="5" id="KW-1185">Reference proteome</keyword>
<dbReference type="InterPro" id="IPR025304">
    <property type="entry name" value="ALIX_V_dom"/>
</dbReference>
<evidence type="ECO:0000259" key="3">
    <source>
        <dbReference type="Pfam" id="PF13949"/>
    </source>
</evidence>
<dbReference type="EMBL" id="QCYY01004128">
    <property type="protein sequence ID" value="ROT61517.1"/>
    <property type="molecule type" value="Genomic_DNA"/>
</dbReference>
<organism evidence="4 5">
    <name type="scientific">Penaeus vannamei</name>
    <name type="common">Whiteleg shrimp</name>
    <name type="synonym">Litopenaeus vannamei</name>
    <dbReference type="NCBI Taxonomy" id="6689"/>
    <lineage>
        <taxon>Eukaryota</taxon>
        <taxon>Metazoa</taxon>
        <taxon>Ecdysozoa</taxon>
        <taxon>Arthropoda</taxon>
        <taxon>Crustacea</taxon>
        <taxon>Multicrustacea</taxon>
        <taxon>Malacostraca</taxon>
        <taxon>Eumalacostraca</taxon>
        <taxon>Eucarida</taxon>
        <taxon>Decapoda</taxon>
        <taxon>Dendrobranchiata</taxon>
        <taxon>Penaeoidea</taxon>
        <taxon>Penaeidae</taxon>
        <taxon>Penaeus</taxon>
    </lineage>
</organism>
<dbReference type="PANTHER" id="PTHR23030">
    <property type="entry name" value="PCD6 INTERACTING PROTEIN-RELATED"/>
    <property type="match status" value="1"/>
</dbReference>
<feature type="compositionally biased region" description="Low complexity" evidence="2">
    <location>
        <begin position="402"/>
        <end position="411"/>
    </location>
</feature>
<gene>
    <name evidence="4" type="ORF">C7M84_020702</name>
</gene>
<dbReference type="STRING" id="6689.A0A3R7MGX8"/>
<feature type="compositionally biased region" description="Basic and acidic residues" evidence="2">
    <location>
        <begin position="1"/>
        <end position="16"/>
    </location>
</feature>
<comment type="caution">
    <text evidence="4">The sequence shown here is derived from an EMBL/GenBank/DDBJ whole genome shotgun (WGS) entry which is preliminary data.</text>
</comment>
<name>A0A3R7MGX8_PENVA</name>
<feature type="domain" description="ALIX V-shaped" evidence="3">
    <location>
        <begin position="49"/>
        <end position="251"/>
    </location>
</feature>
<proteinExistence type="predicted"/>
<feature type="region of interest" description="Disordered" evidence="2">
    <location>
        <begin position="265"/>
        <end position="356"/>
    </location>
</feature>
<reference evidence="4 5" key="1">
    <citation type="submission" date="2018-04" db="EMBL/GenBank/DDBJ databases">
        <authorList>
            <person name="Zhang X."/>
            <person name="Yuan J."/>
            <person name="Li F."/>
            <person name="Xiang J."/>
        </authorList>
    </citation>
    <scope>NUCLEOTIDE SEQUENCE [LARGE SCALE GENOMIC DNA]</scope>
    <source>
        <tissue evidence="4">Muscle</tissue>
    </source>
</reference>
<dbReference type="Gene3D" id="1.20.120.560">
    <property type="entry name" value="alix/aip1 in complex with the ypdl late domain"/>
    <property type="match status" value="1"/>
</dbReference>
<reference evidence="4 5" key="2">
    <citation type="submission" date="2019-01" db="EMBL/GenBank/DDBJ databases">
        <title>The decoding of complex shrimp genome reveals the adaptation for benthos swimmer, frequently molting mechanism and breeding impact on genome.</title>
        <authorList>
            <person name="Sun Y."/>
            <person name="Gao Y."/>
            <person name="Yu Y."/>
        </authorList>
    </citation>
    <scope>NUCLEOTIDE SEQUENCE [LARGE SCALE GENOMIC DNA]</scope>
    <source>
        <tissue evidence="4">Muscle</tissue>
    </source>
</reference>
<dbReference type="GO" id="GO:0000281">
    <property type="term" value="P:mitotic cytokinesis"/>
    <property type="evidence" value="ECO:0007669"/>
    <property type="project" value="TreeGrafter"/>
</dbReference>
<feature type="coiled-coil region" evidence="1">
    <location>
        <begin position="104"/>
        <end position="131"/>
    </location>
</feature>
<keyword evidence="1" id="KW-0175">Coiled coil</keyword>
<evidence type="ECO:0000256" key="2">
    <source>
        <dbReference type="SAM" id="MobiDB-lite"/>
    </source>
</evidence>
<evidence type="ECO:0000313" key="5">
    <source>
        <dbReference type="Proteomes" id="UP000283509"/>
    </source>
</evidence>
<sequence>MRGPAEDDLRAARPPDQEQGAAGGVRAFAERRAGVGQPVTHPSSLPLNRKVIDTAMSADTTIREKYESHKEGMELLSAGPEDIAGALPSASSTTDGSDPAVVRLKKLMEDVETLKAERDAIECELKSATIDMKNVFLNALAQDGAINEQGMSAESLGRVFGPLQKQVKESIERQEELVKNIQEAHKDFSHAVSGAGGDREAMMKKLASAYDNFIVLRSNLTEGTKFYNDLTQLLVNFQTKINDFCFARRTEKEELLRDLTQGLANQNLGSAPNPPAHHQESAGQAKSPPPRPPPPAVNPYQGAPQMPQAPPAQAPPGQPPIPGAPPAAGAVPPPYGAPQNLPYPINPQGCPPRRATCTPATLSTLQCLRDTTHTSSSNLAMARHPTHSSPTLAYPFPPQAQPPQQQQWPPQ</sequence>
<dbReference type="Pfam" id="PF13949">
    <property type="entry name" value="ALIX_LYPXL_bnd"/>
    <property type="match status" value="1"/>
</dbReference>